<dbReference type="OrthoDB" id="9796421at2"/>
<dbReference type="AlphaFoldDB" id="A0A562L8F4"/>
<keyword evidence="5 6" id="KW-0408">Iron</keyword>
<evidence type="ECO:0000259" key="9">
    <source>
        <dbReference type="PROSITE" id="PS51007"/>
    </source>
</evidence>
<evidence type="ECO:0000256" key="3">
    <source>
        <dbReference type="ARBA" id="ARBA00022723"/>
    </source>
</evidence>
<keyword evidence="2 6" id="KW-0349">Heme</keyword>
<feature type="region of interest" description="Disordered" evidence="7">
    <location>
        <begin position="25"/>
        <end position="61"/>
    </location>
</feature>
<accession>A0A562L8F4</accession>
<reference evidence="10 11" key="1">
    <citation type="journal article" date="2015" name="Stand. Genomic Sci.">
        <title>Genomic Encyclopedia of Bacterial and Archaeal Type Strains, Phase III: the genomes of soil and plant-associated and newly described type strains.</title>
        <authorList>
            <person name="Whitman W.B."/>
            <person name="Woyke T."/>
            <person name="Klenk H.P."/>
            <person name="Zhou Y."/>
            <person name="Lilburn T.G."/>
            <person name="Beck B.J."/>
            <person name="De Vos P."/>
            <person name="Vandamme P."/>
            <person name="Eisen J.A."/>
            <person name="Garrity G."/>
            <person name="Hugenholtz P."/>
            <person name="Kyrpides N.C."/>
        </authorList>
    </citation>
    <scope>NUCLEOTIDE SEQUENCE [LARGE SCALE GENOMIC DNA]</scope>
    <source>
        <strain evidence="10 11">CGMCC 1.10821</strain>
    </source>
</reference>
<dbReference type="Gene3D" id="1.10.760.10">
    <property type="entry name" value="Cytochrome c-like domain"/>
    <property type="match status" value="1"/>
</dbReference>
<evidence type="ECO:0000256" key="2">
    <source>
        <dbReference type="ARBA" id="ARBA00022617"/>
    </source>
</evidence>
<evidence type="ECO:0000313" key="11">
    <source>
        <dbReference type="Proteomes" id="UP000315167"/>
    </source>
</evidence>
<dbReference type="InterPro" id="IPR050597">
    <property type="entry name" value="Cytochrome_c_Oxidase_Subunit"/>
</dbReference>
<dbReference type="PROSITE" id="PS51257">
    <property type="entry name" value="PROKAR_LIPOPROTEIN"/>
    <property type="match status" value="1"/>
</dbReference>
<keyword evidence="11" id="KW-1185">Reference proteome</keyword>
<feature type="signal peptide" evidence="8">
    <location>
        <begin position="1"/>
        <end position="21"/>
    </location>
</feature>
<feature type="domain" description="Cytochrome c" evidence="9">
    <location>
        <begin position="52"/>
        <end position="139"/>
    </location>
</feature>
<evidence type="ECO:0000256" key="5">
    <source>
        <dbReference type="ARBA" id="ARBA00023004"/>
    </source>
</evidence>
<proteinExistence type="predicted"/>
<dbReference type="RefSeq" id="WP_144899185.1">
    <property type="nucleotide sequence ID" value="NZ_VLKN01000003.1"/>
</dbReference>
<dbReference type="InterPro" id="IPR009056">
    <property type="entry name" value="Cyt_c-like_dom"/>
</dbReference>
<keyword evidence="1" id="KW-0813">Transport</keyword>
<name>A0A562L8F4_9GAMM</name>
<evidence type="ECO:0000256" key="7">
    <source>
        <dbReference type="SAM" id="MobiDB-lite"/>
    </source>
</evidence>
<comment type="caution">
    <text evidence="10">The sequence shown here is derived from an EMBL/GenBank/DDBJ whole genome shotgun (WGS) entry which is preliminary data.</text>
</comment>
<dbReference type="InterPro" id="IPR036909">
    <property type="entry name" value="Cyt_c-like_dom_sf"/>
</dbReference>
<keyword evidence="4" id="KW-0249">Electron transport</keyword>
<dbReference type="GO" id="GO:0020037">
    <property type="term" value="F:heme binding"/>
    <property type="evidence" value="ECO:0007669"/>
    <property type="project" value="InterPro"/>
</dbReference>
<evidence type="ECO:0000256" key="8">
    <source>
        <dbReference type="SAM" id="SignalP"/>
    </source>
</evidence>
<dbReference type="PANTHER" id="PTHR33751">
    <property type="entry name" value="CBB3-TYPE CYTOCHROME C OXIDASE SUBUNIT FIXP"/>
    <property type="match status" value="1"/>
</dbReference>
<sequence length="149" mass="15759">MSRVLTSSRLAFALLATLAVAACSPSGETPAEHSSADRSEGHTSSSAGLPEGHAEAGAKRALVKSQATGQTCIDCHGKDGNVPLDPTYPKLGGQYADYLAHSLQMYRDGDRQHPLMSAQAQELDDQEIADLAAYFSSRPSLLRDLHGAH</sequence>
<dbReference type="GO" id="GO:0046872">
    <property type="term" value="F:metal ion binding"/>
    <property type="evidence" value="ECO:0007669"/>
    <property type="project" value="UniProtKB-KW"/>
</dbReference>
<evidence type="ECO:0000313" key="10">
    <source>
        <dbReference type="EMBL" id="TWI03901.1"/>
    </source>
</evidence>
<evidence type="ECO:0000256" key="6">
    <source>
        <dbReference type="PROSITE-ProRule" id="PRU00433"/>
    </source>
</evidence>
<keyword evidence="3 6" id="KW-0479">Metal-binding</keyword>
<protein>
    <submittedName>
        <fullName evidence="10">Cbb3-type cytochrome c oxidase subunit III</fullName>
    </submittedName>
</protein>
<dbReference type="EMBL" id="VLKN01000003">
    <property type="protein sequence ID" value="TWI03901.1"/>
    <property type="molecule type" value="Genomic_DNA"/>
</dbReference>
<keyword evidence="8" id="KW-0732">Signal</keyword>
<organism evidence="10 11">
    <name type="scientific">Luteimonas cucumeris</name>
    <dbReference type="NCBI Taxonomy" id="985012"/>
    <lineage>
        <taxon>Bacteria</taxon>
        <taxon>Pseudomonadati</taxon>
        <taxon>Pseudomonadota</taxon>
        <taxon>Gammaproteobacteria</taxon>
        <taxon>Lysobacterales</taxon>
        <taxon>Lysobacteraceae</taxon>
        <taxon>Luteimonas</taxon>
    </lineage>
</organism>
<dbReference type="Proteomes" id="UP000315167">
    <property type="component" value="Unassembled WGS sequence"/>
</dbReference>
<gene>
    <name evidence="10" type="ORF">IP90_01719</name>
</gene>
<feature type="chain" id="PRO_5022003572" evidence="8">
    <location>
        <begin position="22"/>
        <end position="149"/>
    </location>
</feature>
<dbReference type="Pfam" id="PF00034">
    <property type="entry name" value="Cytochrom_C"/>
    <property type="match status" value="1"/>
</dbReference>
<dbReference type="PROSITE" id="PS51007">
    <property type="entry name" value="CYTC"/>
    <property type="match status" value="1"/>
</dbReference>
<dbReference type="PANTHER" id="PTHR33751:SF9">
    <property type="entry name" value="CYTOCHROME C4"/>
    <property type="match status" value="1"/>
</dbReference>
<dbReference type="SUPFAM" id="SSF46626">
    <property type="entry name" value="Cytochrome c"/>
    <property type="match status" value="1"/>
</dbReference>
<evidence type="ECO:0000256" key="4">
    <source>
        <dbReference type="ARBA" id="ARBA00022982"/>
    </source>
</evidence>
<feature type="compositionally biased region" description="Basic and acidic residues" evidence="7">
    <location>
        <begin position="30"/>
        <end position="41"/>
    </location>
</feature>
<dbReference type="GO" id="GO:0009055">
    <property type="term" value="F:electron transfer activity"/>
    <property type="evidence" value="ECO:0007669"/>
    <property type="project" value="InterPro"/>
</dbReference>
<evidence type="ECO:0000256" key="1">
    <source>
        <dbReference type="ARBA" id="ARBA00022448"/>
    </source>
</evidence>